<evidence type="ECO:0000259" key="5">
    <source>
        <dbReference type="Pfam" id="PF24519"/>
    </source>
</evidence>
<gene>
    <name evidence="7" type="ORF">K490DRAFT_74529</name>
</gene>
<reference evidence="7" key="1">
    <citation type="journal article" date="2020" name="Stud. Mycol.">
        <title>101 Dothideomycetes genomes: a test case for predicting lifestyles and emergence of pathogens.</title>
        <authorList>
            <person name="Haridas S."/>
            <person name="Albert R."/>
            <person name="Binder M."/>
            <person name="Bloem J."/>
            <person name="Labutti K."/>
            <person name="Salamov A."/>
            <person name="Andreopoulos B."/>
            <person name="Baker S."/>
            <person name="Barry K."/>
            <person name="Bills G."/>
            <person name="Bluhm B."/>
            <person name="Cannon C."/>
            <person name="Castanera R."/>
            <person name="Culley D."/>
            <person name="Daum C."/>
            <person name="Ezra D."/>
            <person name="Gonzalez J."/>
            <person name="Henrissat B."/>
            <person name="Kuo A."/>
            <person name="Liang C."/>
            <person name="Lipzen A."/>
            <person name="Lutzoni F."/>
            <person name="Magnuson J."/>
            <person name="Mondo S."/>
            <person name="Nolan M."/>
            <person name="Ohm R."/>
            <person name="Pangilinan J."/>
            <person name="Park H.-J."/>
            <person name="Ramirez L."/>
            <person name="Alfaro M."/>
            <person name="Sun H."/>
            <person name="Tritt A."/>
            <person name="Yoshinaga Y."/>
            <person name="Zwiers L.-H."/>
            <person name="Turgeon B."/>
            <person name="Goodwin S."/>
            <person name="Spatafora J."/>
            <person name="Crous P."/>
            <person name="Grigoriev I."/>
        </authorList>
    </citation>
    <scope>NUCLEOTIDE SEQUENCE</scope>
    <source>
        <strain evidence="7">CBS 121410</strain>
    </source>
</reference>
<feature type="domain" description="Nucleoporin POM152 Ig-like" evidence="4">
    <location>
        <begin position="451"/>
        <end position="556"/>
    </location>
</feature>
<feature type="region of interest" description="Disordered" evidence="1">
    <location>
        <begin position="1"/>
        <end position="41"/>
    </location>
</feature>
<dbReference type="GO" id="GO:0017056">
    <property type="term" value="F:structural constituent of nuclear pore"/>
    <property type="evidence" value="ECO:0007669"/>
    <property type="project" value="InterPro"/>
</dbReference>
<dbReference type="Proteomes" id="UP000799776">
    <property type="component" value="Unassembled WGS sequence"/>
</dbReference>
<dbReference type="Pfam" id="PF24519">
    <property type="entry name" value="Ig-like_Pom152_1"/>
    <property type="match status" value="1"/>
</dbReference>
<evidence type="ECO:0000259" key="6">
    <source>
        <dbReference type="Pfam" id="PF24527"/>
    </source>
</evidence>
<comment type="caution">
    <text evidence="7">The sequence shown here is derived from an EMBL/GenBank/DDBJ whole genome shotgun (WGS) entry which is preliminary data.</text>
</comment>
<dbReference type="InterPro" id="IPR056542">
    <property type="entry name" value="Ig-like_POM152_1st"/>
</dbReference>
<evidence type="ECO:0000259" key="2">
    <source>
        <dbReference type="Pfam" id="PF23664"/>
    </source>
</evidence>
<feature type="domain" description="Nucleoporin POM152 ninth Ig-like" evidence="6">
    <location>
        <begin position="1083"/>
        <end position="1159"/>
    </location>
</feature>
<dbReference type="Pfam" id="PF23664">
    <property type="entry name" value="Ig_Pom152"/>
    <property type="match status" value="2"/>
</dbReference>
<evidence type="ECO:0000256" key="1">
    <source>
        <dbReference type="SAM" id="MobiDB-lite"/>
    </source>
</evidence>
<feature type="domain" description="Nucleoporin POM152 Ig-like" evidence="4">
    <location>
        <begin position="763"/>
        <end position="850"/>
    </location>
</feature>
<feature type="domain" description="Nucleoporin POM152 Ig-like" evidence="4">
    <location>
        <begin position="1166"/>
        <end position="1252"/>
    </location>
</feature>
<evidence type="ECO:0000259" key="4">
    <source>
        <dbReference type="Pfam" id="PF24312"/>
    </source>
</evidence>
<evidence type="ECO:0000313" key="8">
    <source>
        <dbReference type="Proteomes" id="UP000799776"/>
    </source>
</evidence>
<dbReference type="GO" id="GO:0006606">
    <property type="term" value="P:protein import into nucleus"/>
    <property type="evidence" value="ECO:0007669"/>
    <property type="project" value="TreeGrafter"/>
</dbReference>
<dbReference type="EMBL" id="ML978725">
    <property type="protein sequence ID" value="KAF2086291.1"/>
    <property type="molecule type" value="Genomic_DNA"/>
</dbReference>
<dbReference type="AlphaFoldDB" id="A0A9P4HTR7"/>
<dbReference type="Pfam" id="PF24097">
    <property type="entry name" value="TMD_POM152"/>
    <property type="match status" value="1"/>
</dbReference>
<name>A0A9P4HTR7_9PEZI</name>
<sequence>MNGTPRLRSGAFPQTPETAPRSNRTRRHDTPQGTPRVATVLPDLPSAAPAGGSSNPLIPVDVIDEPSQRLYVVTFYIALLAWRSIDWWTLQTTETESWSLLLKWIVIDGAFMFGLPALKIPWLEWSLPTMTLLFFIHCLFDFMTMLRIPIPILTWFLGLFKFMYDKEVAIGETREDAWKVLHNESLILGKQIVHILPEGSALLNPEKTPFCLDGPKASIQLPIQINQTEPVLIELLRIDLDTMQNETISISKSAAEKLRKTAMKKGHYHSDDPLVLEYPVKKTGLYILNKVIDKSNLEVQTRGSNVMVVSCPFAHIKPSKPARCKGEQANIGLVVEGTPPLHIKYRRMVNGEKRESKHQSLQPDDFVSPLARHQPSEAMVRSGDWDLSWARSHQVNLPLNDALAQSGIWTYSVDEVSDGLGNVMHYAKPADESDALKLDDKIQRAFFVHERPSAVLQGCDSQHPIQVAKGQVAILPIRYSSTKNQPLSDSPHTVEYYFTPEGELGPNGEHGGSVQIKHQAIKNTGQKLLIKESGLYTLKGVATDVCDGDVQEPASCLLLNPPEPDISIKPEPIFDKCKNNPIGLRVDLDLIGTPPFMVTYTQRKKGGGERQIHEKVSGLRGQIEIFPPKEGHYTYTFTEISDQVYQAHSLKHKEGLVLEQDVKPSASASFIETPRREACIDEPLKFAVKMQGEGPWELEYELVHAGKREKFGPLKIHTESHWISTDKLRNGGEYTLALASVTDKLGCTVFLKEEVKIGVRHERPKAYFGQVEGKRSLRTLEGKDVSLPIKLTGKAPWTIRYQNVDKADGEVLTGRASHANDYLRIADKGLYELLDVTDAICPGTIDEKANQFEVSLIPRPRIAVRDTSTVTREGDRYFKQDICEGETDNVDLILSGSPPYNVKYEERHFPASGAKSLRRKELNAAMSIANIAMDTSRAGLCEYEFNELSDNNYDHDRKSFTPITIEQRVHPRPSAAFNNPGKTYSYCTTEADGEEVIPITFTGVPPFYLEVDLKHHGASKPETLSFPNIPSNKHSIKIPHRNLHLGSSSLTIRKVRDSRGCRNKPDLAPGTAPRVLIAVHNAPSIAPLDQRGDFCVGDRLSYSLSGVFPFEVHYTFNGVARKATTQGTTFRRLAEKPGLFTITGVTDSASQCRAPTELTASIHQMPQVRVSKGKVSRVDIHEGGEAEILFEFGGTPPFEFTYTRSTNEDRARGIRSQVLETRTLVSSEFSMRIKASEEGTYEVVSIRDHWCAFSKNEGPKPVKGGQKALQY</sequence>
<proteinExistence type="predicted"/>
<keyword evidence="8" id="KW-1185">Reference proteome</keyword>
<dbReference type="Pfam" id="PF24527">
    <property type="entry name" value="Ig-like_Pom152_9"/>
    <property type="match status" value="1"/>
</dbReference>
<dbReference type="GO" id="GO:0070762">
    <property type="term" value="C:nuclear pore transmembrane ring"/>
    <property type="evidence" value="ECO:0007669"/>
    <property type="project" value="TreeGrafter"/>
</dbReference>
<dbReference type="InterPro" id="IPR056540">
    <property type="entry name" value="TMD_POM152"/>
</dbReference>
<dbReference type="InterPro" id="IPR056541">
    <property type="entry name" value="Ig-like_POM152"/>
</dbReference>
<dbReference type="OrthoDB" id="5529162at2759"/>
<feature type="domain" description="Nucleoporin POM152 first Ig-like" evidence="5">
    <location>
        <begin position="200"/>
        <end position="308"/>
    </location>
</feature>
<organism evidence="7 8">
    <name type="scientific">Saccharata proteae CBS 121410</name>
    <dbReference type="NCBI Taxonomy" id="1314787"/>
    <lineage>
        <taxon>Eukaryota</taxon>
        <taxon>Fungi</taxon>
        <taxon>Dikarya</taxon>
        <taxon>Ascomycota</taxon>
        <taxon>Pezizomycotina</taxon>
        <taxon>Dothideomycetes</taxon>
        <taxon>Dothideomycetes incertae sedis</taxon>
        <taxon>Botryosphaeriales</taxon>
        <taxon>Saccharataceae</taxon>
        <taxon>Saccharata</taxon>
    </lineage>
</organism>
<accession>A0A9P4HTR7</accession>
<feature type="domain" description="Nucleoporin POM152 immunoglobulin-like" evidence="2">
    <location>
        <begin position="560"/>
        <end position="664"/>
    </location>
</feature>
<feature type="domain" description="Nucleoporin POM152 N-terminal transmembrane" evidence="3">
    <location>
        <begin position="64"/>
        <end position="148"/>
    </location>
</feature>
<dbReference type="InterPro" id="IPR056544">
    <property type="entry name" value="Ig_POM152"/>
</dbReference>
<dbReference type="Pfam" id="PF24312">
    <property type="entry name" value="Ig-like_POM152"/>
    <property type="match status" value="3"/>
</dbReference>
<evidence type="ECO:0000313" key="7">
    <source>
        <dbReference type="EMBL" id="KAF2086291.1"/>
    </source>
</evidence>
<dbReference type="InterPro" id="IPR056543">
    <property type="entry name" value="Ig-like_POM152_9th"/>
</dbReference>
<dbReference type="PANTHER" id="PTHR28206">
    <property type="entry name" value="NUCLEOPORIN POM152"/>
    <property type="match status" value="1"/>
</dbReference>
<evidence type="ECO:0008006" key="9">
    <source>
        <dbReference type="Google" id="ProtNLM"/>
    </source>
</evidence>
<dbReference type="GO" id="GO:0006999">
    <property type="term" value="P:nuclear pore organization"/>
    <property type="evidence" value="ECO:0007669"/>
    <property type="project" value="TreeGrafter"/>
</dbReference>
<protein>
    <recommendedName>
        <fullName evidence="9">Nucleoporin Pom152</fullName>
    </recommendedName>
</protein>
<dbReference type="InterPro" id="IPR037701">
    <property type="entry name" value="Pom152"/>
</dbReference>
<feature type="domain" description="Nucleoporin POM152 immunoglobulin-like" evidence="2">
    <location>
        <begin position="880"/>
        <end position="971"/>
    </location>
</feature>
<evidence type="ECO:0000259" key="3">
    <source>
        <dbReference type="Pfam" id="PF24097"/>
    </source>
</evidence>
<dbReference type="PANTHER" id="PTHR28206:SF1">
    <property type="entry name" value="NUCLEOPORIN POM152"/>
    <property type="match status" value="1"/>
</dbReference>